<dbReference type="CDD" id="cd08586">
    <property type="entry name" value="PI-PLCc_BcPLC_like"/>
    <property type="match status" value="1"/>
</dbReference>
<feature type="transmembrane region" description="Helical" evidence="2">
    <location>
        <begin position="25"/>
        <end position="44"/>
    </location>
</feature>
<dbReference type="InterPro" id="IPR017946">
    <property type="entry name" value="PLC-like_Pdiesterase_TIM-brl"/>
</dbReference>
<evidence type="ECO:0000259" key="3">
    <source>
        <dbReference type="SMART" id="SM00148"/>
    </source>
</evidence>
<feature type="region of interest" description="Disordered" evidence="1">
    <location>
        <begin position="69"/>
        <end position="104"/>
    </location>
</feature>
<dbReference type="OMA" id="PWFVASG"/>
<keyword evidence="5" id="KW-1185">Reference proteome</keyword>
<dbReference type="PROSITE" id="PS50007">
    <property type="entry name" value="PIPLC_X_DOMAIN"/>
    <property type="match status" value="1"/>
</dbReference>
<dbReference type="Pfam" id="PF00388">
    <property type="entry name" value="PI-PLC-X"/>
    <property type="match status" value="1"/>
</dbReference>
<keyword evidence="2" id="KW-0812">Transmembrane</keyword>
<dbReference type="SUPFAM" id="SSF51695">
    <property type="entry name" value="PLC-like phosphodiesterases"/>
    <property type="match status" value="1"/>
</dbReference>
<protein>
    <submittedName>
        <fullName evidence="4">Phosphatidylinositol-specific phospholipase c</fullName>
    </submittedName>
</protein>
<dbReference type="PANTHER" id="PTHR13593">
    <property type="match status" value="1"/>
</dbReference>
<dbReference type="VEuPathDB" id="FungiDB:F503_01682"/>
<evidence type="ECO:0000313" key="5">
    <source>
        <dbReference type="Proteomes" id="UP000016923"/>
    </source>
</evidence>
<dbReference type="SMART" id="SM00148">
    <property type="entry name" value="PLCXc"/>
    <property type="match status" value="1"/>
</dbReference>
<keyword evidence="2" id="KW-0472">Membrane</keyword>
<dbReference type="GO" id="GO:0008081">
    <property type="term" value="F:phosphoric diester hydrolase activity"/>
    <property type="evidence" value="ECO:0007669"/>
    <property type="project" value="InterPro"/>
</dbReference>
<keyword evidence="2" id="KW-1133">Transmembrane helix</keyword>
<dbReference type="eggNOG" id="ENOG502QT3N">
    <property type="taxonomic scope" value="Eukaryota"/>
</dbReference>
<dbReference type="InterPro" id="IPR051057">
    <property type="entry name" value="PI-PLC_domain"/>
</dbReference>
<evidence type="ECO:0000313" key="4">
    <source>
        <dbReference type="EMBL" id="EPE02244.1"/>
    </source>
</evidence>
<organism evidence="4 5">
    <name type="scientific">Ophiostoma piceae (strain UAMH 11346)</name>
    <name type="common">Sap stain fungus</name>
    <dbReference type="NCBI Taxonomy" id="1262450"/>
    <lineage>
        <taxon>Eukaryota</taxon>
        <taxon>Fungi</taxon>
        <taxon>Dikarya</taxon>
        <taxon>Ascomycota</taxon>
        <taxon>Pezizomycotina</taxon>
        <taxon>Sordariomycetes</taxon>
        <taxon>Sordariomycetidae</taxon>
        <taxon>Ophiostomatales</taxon>
        <taxon>Ophiostomataceae</taxon>
        <taxon>Ophiostoma</taxon>
    </lineage>
</organism>
<name>S3BM04_OPHP1</name>
<evidence type="ECO:0000256" key="1">
    <source>
        <dbReference type="SAM" id="MobiDB-lite"/>
    </source>
</evidence>
<feature type="compositionally biased region" description="Low complexity" evidence="1">
    <location>
        <begin position="69"/>
        <end position="85"/>
    </location>
</feature>
<dbReference type="PANTHER" id="PTHR13593:SF113">
    <property type="entry name" value="SI:DKEY-266F7.9"/>
    <property type="match status" value="1"/>
</dbReference>
<dbReference type="Proteomes" id="UP000016923">
    <property type="component" value="Unassembled WGS sequence"/>
</dbReference>
<feature type="domain" description="Phosphatidylinositol-specific phospholipase C X" evidence="3">
    <location>
        <begin position="125"/>
        <end position="311"/>
    </location>
</feature>
<dbReference type="GO" id="GO:0006629">
    <property type="term" value="P:lipid metabolic process"/>
    <property type="evidence" value="ECO:0007669"/>
    <property type="project" value="InterPro"/>
</dbReference>
<accession>S3BM04</accession>
<gene>
    <name evidence="4" type="ORF">F503_01682</name>
</gene>
<evidence type="ECO:0000256" key="2">
    <source>
        <dbReference type="SAM" id="Phobius"/>
    </source>
</evidence>
<dbReference type="EMBL" id="KE148183">
    <property type="protein sequence ID" value="EPE02244.1"/>
    <property type="molecule type" value="Genomic_DNA"/>
</dbReference>
<dbReference type="Gene3D" id="3.20.20.190">
    <property type="entry name" value="Phosphatidylinositol (PI) phosphodiesterase"/>
    <property type="match status" value="1"/>
</dbReference>
<dbReference type="OrthoDB" id="1046782at2759"/>
<sequence length="468" mass="50865">MVLFPHLAAGLPQSTRITWSWRRRFLIIPVLVIVGFVAFVYMGGVDIVPANYRPAFDFSALLPGSAGSSGSSSTSSAPPAVPTFSDPRAPISTSPEKDHHSTYSFDINGGPDKDLFSDWMALAPDDLSLAHMSIPGTHDTMTHNIDLLGYRCQNADLDKQLMGGVRYLDIRARVQIDLTTDDLVSDGPRTLGIYHARAYTGYSFGDVLQTVAGFLDAHPSETIVMRLKEEGPPINGSAHDAAGLTADDGTALNVPSKSGAPFLDAFENYLQNDGHLQSHLFQYAEAREGAVGVQHIPTLGELRGKVLLLQEFPYFPQSMSYTGRPSAVPMYGIPWYLESDLLAVEDKWIMRNLDDLDGKWDAVKASLRAAAKQAVDNKADAGSGPNPKLYLSHLSASIGVTPIDAATGPTNQSTEGINDRTGAFVDRGKELYSDDYADVYTPVGIVMADFPGMRLMRTLIKRNKHMNT</sequence>
<dbReference type="InterPro" id="IPR000909">
    <property type="entry name" value="PLipase_C_PInositol-sp_X_dom"/>
</dbReference>
<dbReference type="HOGENOM" id="CLU_024117_0_0_1"/>
<dbReference type="AlphaFoldDB" id="S3BM04"/>
<proteinExistence type="predicted"/>
<reference evidence="4 5" key="1">
    <citation type="journal article" date="2013" name="BMC Genomics">
        <title>The genome and transcriptome of the pine saprophyte Ophiostoma piceae, and a comparison with the bark beetle-associated pine pathogen Grosmannia clavigera.</title>
        <authorList>
            <person name="Haridas S."/>
            <person name="Wang Y."/>
            <person name="Lim L."/>
            <person name="Massoumi Alamouti S."/>
            <person name="Jackman S."/>
            <person name="Docking R."/>
            <person name="Robertson G."/>
            <person name="Birol I."/>
            <person name="Bohlmann J."/>
            <person name="Breuil C."/>
        </authorList>
    </citation>
    <scope>NUCLEOTIDE SEQUENCE [LARGE SCALE GENOMIC DNA]</scope>
    <source>
        <strain evidence="4 5">UAMH 11346</strain>
    </source>
</reference>